<dbReference type="EMBL" id="BROD01000002">
    <property type="protein sequence ID" value="GKX68989.1"/>
    <property type="molecule type" value="Genomic_DNA"/>
</dbReference>
<reference evidence="1" key="1">
    <citation type="journal article" date="2025" name="Int. J. Syst. Evol. Microbiol.">
        <title>Inconstantimicrobium mannanitabidum sp. nov., a novel member of the family Clostridiaceae isolated from anoxic soil under the treatment of reductive soil disinfestation.</title>
        <authorList>
            <person name="Ueki A."/>
            <person name="Tonouchi A."/>
            <person name="Honma S."/>
            <person name="Kaku N."/>
            <person name="Ueki K."/>
        </authorList>
    </citation>
    <scope>NUCLEOTIDE SEQUENCE</scope>
    <source>
        <strain evidence="1">TW13</strain>
    </source>
</reference>
<gene>
    <name evidence="1" type="ORF">rsdtw13_42470</name>
</gene>
<sequence length="78" mass="9102">MFKKEWQFLKKILLAFVCTIGIDVFCIFVVFPFVCKFYSNVDADLANSLWISIMFVAIIFSIFLCTFIICDAIKKNKQ</sequence>
<organism evidence="1 2">
    <name type="scientific">Inconstantimicrobium mannanitabidum</name>
    <dbReference type="NCBI Taxonomy" id="1604901"/>
    <lineage>
        <taxon>Bacteria</taxon>
        <taxon>Bacillati</taxon>
        <taxon>Bacillota</taxon>
        <taxon>Clostridia</taxon>
        <taxon>Eubacteriales</taxon>
        <taxon>Clostridiaceae</taxon>
        <taxon>Inconstantimicrobium</taxon>
    </lineage>
</organism>
<dbReference type="Proteomes" id="UP001058074">
    <property type="component" value="Unassembled WGS sequence"/>
</dbReference>
<comment type="caution">
    <text evidence="1">The sequence shown here is derived from an EMBL/GenBank/DDBJ whole genome shotgun (WGS) entry which is preliminary data.</text>
</comment>
<evidence type="ECO:0000313" key="2">
    <source>
        <dbReference type="Proteomes" id="UP001058074"/>
    </source>
</evidence>
<proteinExistence type="predicted"/>
<accession>A0ACB5RIS3</accession>
<name>A0ACB5RIS3_9CLOT</name>
<protein>
    <submittedName>
        <fullName evidence="1">Uncharacterized protein</fullName>
    </submittedName>
</protein>
<keyword evidence="2" id="KW-1185">Reference proteome</keyword>
<evidence type="ECO:0000313" key="1">
    <source>
        <dbReference type="EMBL" id="GKX68989.1"/>
    </source>
</evidence>